<dbReference type="InterPro" id="IPR042213">
    <property type="entry name" value="NBD_C_sf"/>
</dbReference>
<comment type="similarity">
    <text evidence="1">Belongs to the four-carbon acid sugar kinase family.</text>
</comment>
<organism evidence="9 10">
    <name type="scientific">Candidatus Avichristensenella intestinipullorum</name>
    <dbReference type="NCBI Taxonomy" id="2840693"/>
    <lineage>
        <taxon>Bacteria</taxon>
        <taxon>Bacillati</taxon>
        <taxon>Bacillota</taxon>
        <taxon>Clostridia</taxon>
        <taxon>Candidatus Avichristensenella</taxon>
    </lineage>
</organism>
<keyword evidence="3" id="KW-0547">Nucleotide-binding</keyword>
<reference evidence="9" key="2">
    <citation type="journal article" date="2021" name="PeerJ">
        <title>Extensive microbial diversity within the chicken gut microbiome revealed by metagenomics and culture.</title>
        <authorList>
            <person name="Gilroy R."/>
            <person name="Ravi A."/>
            <person name="Getino M."/>
            <person name="Pursley I."/>
            <person name="Horton D.L."/>
            <person name="Alikhan N.F."/>
            <person name="Baker D."/>
            <person name="Gharbi K."/>
            <person name="Hall N."/>
            <person name="Watson M."/>
            <person name="Adriaenssens E.M."/>
            <person name="Foster-Nyarko E."/>
            <person name="Jarju S."/>
            <person name="Secka A."/>
            <person name="Antonio M."/>
            <person name="Oren A."/>
            <person name="Chaudhuri R.R."/>
            <person name="La Ragione R."/>
            <person name="Hildebrand F."/>
            <person name="Pallen M.J."/>
        </authorList>
    </citation>
    <scope>NUCLEOTIDE SEQUENCE</scope>
    <source>
        <strain evidence="9">ChiHile30-977</strain>
    </source>
</reference>
<dbReference type="Pfam" id="PF07005">
    <property type="entry name" value="SBD_N"/>
    <property type="match status" value="1"/>
</dbReference>
<evidence type="ECO:0008006" key="11">
    <source>
        <dbReference type="Google" id="ProtNLM"/>
    </source>
</evidence>
<evidence type="ECO:0000259" key="8">
    <source>
        <dbReference type="Pfam" id="PF17042"/>
    </source>
</evidence>
<evidence type="ECO:0000256" key="5">
    <source>
        <dbReference type="ARBA" id="ARBA00022840"/>
    </source>
</evidence>
<dbReference type="InterPro" id="IPR031475">
    <property type="entry name" value="NBD_C"/>
</dbReference>
<evidence type="ECO:0000256" key="2">
    <source>
        <dbReference type="ARBA" id="ARBA00022679"/>
    </source>
</evidence>
<gene>
    <name evidence="9" type="ORF">IAA66_06540</name>
</gene>
<feature type="domain" description="Four-carbon acid sugar kinase N-terminal" evidence="7">
    <location>
        <begin position="1"/>
        <end position="209"/>
    </location>
</feature>
<evidence type="ECO:0000313" key="9">
    <source>
        <dbReference type="EMBL" id="HIQ63232.1"/>
    </source>
</evidence>
<dbReference type="EMBL" id="DVFI01000095">
    <property type="protein sequence ID" value="HIQ63232.1"/>
    <property type="molecule type" value="Genomic_DNA"/>
</dbReference>
<sequence>MIADDITGAFDTGVQFSKRGASVQVAVGARLGEEAPRADVVVIDAETRHRTARDAYHETYRIASAVGAWRAPHLYVKTDSGLRGNIGPAIKAVLDATGEDFAAFAPAYPDINRVTRDGCQWVDGQRIEDSVYGRDLFEPVRTSRVGQLLSPYGLNVCECKAPCKLAYGPSTAAVFDAECNEDFHRIARLIRDEGRLRVTAGCAAFAASLPAYFGLPDRAAEAPEVHAPLVIVCGSLNPVTRYQFEYGERMGYKRVILSRRQLLEADYLESEDGRRLLASLGDVMRSRRTLMLDTGLDVPKDEPDDCLEETRVLIARRLGALLLRMLGMEEARDYTPMIIGGDTLIAFLTQAGFPRVVLEGEVSAGVVMFSMVFRGRTIRMLSKSGGFGSRTLLGDVVSERMTGRCQ</sequence>
<dbReference type="GO" id="GO:0005524">
    <property type="term" value="F:ATP binding"/>
    <property type="evidence" value="ECO:0007669"/>
    <property type="project" value="UniProtKB-KW"/>
</dbReference>
<feature type="domain" description="Four-carbon acid sugar kinase nucleotide binding" evidence="8">
    <location>
        <begin position="230"/>
        <end position="393"/>
    </location>
</feature>
<dbReference type="Pfam" id="PF17042">
    <property type="entry name" value="NBD_C"/>
    <property type="match status" value="1"/>
</dbReference>
<dbReference type="SUPFAM" id="SSF142764">
    <property type="entry name" value="YgbK-like"/>
    <property type="match status" value="1"/>
</dbReference>
<dbReference type="Gene3D" id="3.40.980.20">
    <property type="entry name" value="Four-carbon acid sugar kinase, nucleotide binding domain"/>
    <property type="match status" value="1"/>
</dbReference>
<evidence type="ECO:0000259" key="7">
    <source>
        <dbReference type="Pfam" id="PF07005"/>
    </source>
</evidence>
<keyword evidence="6" id="KW-0119">Carbohydrate metabolism</keyword>
<evidence type="ECO:0000256" key="4">
    <source>
        <dbReference type="ARBA" id="ARBA00022777"/>
    </source>
</evidence>
<evidence type="ECO:0000256" key="3">
    <source>
        <dbReference type="ARBA" id="ARBA00022741"/>
    </source>
</evidence>
<dbReference type="Gene3D" id="3.40.50.10840">
    <property type="entry name" value="Putative sugar-binding, N-terminal domain"/>
    <property type="match status" value="1"/>
</dbReference>
<comment type="caution">
    <text evidence="9">The sequence shown here is derived from an EMBL/GenBank/DDBJ whole genome shotgun (WGS) entry which is preliminary data.</text>
</comment>
<keyword evidence="4" id="KW-0418">Kinase</keyword>
<dbReference type="Proteomes" id="UP000886819">
    <property type="component" value="Unassembled WGS sequence"/>
</dbReference>
<keyword evidence="2" id="KW-0808">Transferase</keyword>
<evidence type="ECO:0000313" key="10">
    <source>
        <dbReference type="Proteomes" id="UP000886819"/>
    </source>
</evidence>
<protein>
    <recommendedName>
        <fullName evidence="11">Four-carbon acid sugar kinase family protein</fullName>
    </recommendedName>
</protein>
<proteinExistence type="inferred from homology"/>
<keyword evidence="5" id="KW-0067">ATP-binding</keyword>
<dbReference type="InterPro" id="IPR010737">
    <property type="entry name" value="4-carb_acid_sugar_kinase_N"/>
</dbReference>
<evidence type="ECO:0000256" key="1">
    <source>
        <dbReference type="ARBA" id="ARBA00005715"/>
    </source>
</evidence>
<reference evidence="9" key="1">
    <citation type="submission" date="2020-10" db="EMBL/GenBank/DDBJ databases">
        <authorList>
            <person name="Gilroy R."/>
        </authorList>
    </citation>
    <scope>NUCLEOTIDE SEQUENCE</scope>
    <source>
        <strain evidence="9">ChiHile30-977</strain>
    </source>
</reference>
<dbReference type="GO" id="GO:0016301">
    <property type="term" value="F:kinase activity"/>
    <property type="evidence" value="ECO:0007669"/>
    <property type="project" value="UniProtKB-KW"/>
</dbReference>
<accession>A0A9D1CJ00</accession>
<evidence type="ECO:0000256" key="6">
    <source>
        <dbReference type="ARBA" id="ARBA00023277"/>
    </source>
</evidence>
<name>A0A9D1CJ00_9FIRM</name>
<dbReference type="InterPro" id="IPR037051">
    <property type="entry name" value="4-carb_acid_sugar_kinase_N_sf"/>
</dbReference>
<dbReference type="AlphaFoldDB" id="A0A9D1CJ00"/>